<dbReference type="Pfam" id="PF00743">
    <property type="entry name" value="FMO-like"/>
    <property type="match status" value="1"/>
</dbReference>
<evidence type="ECO:0000256" key="3">
    <source>
        <dbReference type="ARBA" id="ARBA00022827"/>
    </source>
</evidence>
<dbReference type="InterPro" id="IPR050346">
    <property type="entry name" value="FMO-like"/>
</dbReference>
<dbReference type="EMBL" id="MU866034">
    <property type="protein sequence ID" value="KAK4442080.1"/>
    <property type="molecule type" value="Genomic_DNA"/>
</dbReference>
<dbReference type="SUPFAM" id="SSF51905">
    <property type="entry name" value="FAD/NAD(P)-binding domain"/>
    <property type="match status" value="1"/>
</dbReference>
<evidence type="ECO:0000256" key="2">
    <source>
        <dbReference type="ARBA" id="ARBA00022630"/>
    </source>
</evidence>
<keyword evidence="2" id="KW-0285">Flavoprotein</keyword>
<dbReference type="AlphaFoldDB" id="A0AAV9G0Z6"/>
<organism evidence="5 6">
    <name type="scientific">Podospora aff. communis PSN243</name>
    <dbReference type="NCBI Taxonomy" id="3040156"/>
    <lineage>
        <taxon>Eukaryota</taxon>
        <taxon>Fungi</taxon>
        <taxon>Dikarya</taxon>
        <taxon>Ascomycota</taxon>
        <taxon>Pezizomycotina</taxon>
        <taxon>Sordariomycetes</taxon>
        <taxon>Sordariomycetidae</taxon>
        <taxon>Sordariales</taxon>
        <taxon>Podosporaceae</taxon>
        <taxon>Podospora</taxon>
    </lineage>
</organism>
<keyword evidence="3" id="KW-0274">FAD</keyword>
<dbReference type="Proteomes" id="UP001321760">
    <property type="component" value="Unassembled WGS sequence"/>
</dbReference>
<keyword evidence="6" id="KW-1185">Reference proteome</keyword>
<proteinExistence type="inferred from homology"/>
<accession>A0AAV9G0Z6</accession>
<evidence type="ECO:0000313" key="5">
    <source>
        <dbReference type="EMBL" id="KAK4442080.1"/>
    </source>
</evidence>
<comment type="similarity">
    <text evidence="1">Belongs to the FMO family.</text>
</comment>
<reference evidence="5" key="2">
    <citation type="submission" date="2023-05" db="EMBL/GenBank/DDBJ databases">
        <authorList>
            <consortium name="Lawrence Berkeley National Laboratory"/>
            <person name="Steindorff A."/>
            <person name="Hensen N."/>
            <person name="Bonometti L."/>
            <person name="Westerberg I."/>
            <person name="Brannstrom I.O."/>
            <person name="Guillou S."/>
            <person name="Cros-Aarteil S."/>
            <person name="Calhoun S."/>
            <person name="Haridas S."/>
            <person name="Kuo A."/>
            <person name="Mondo S."/>
            <person name="Pangilinan J."/>
            <person name="Riley R."/>
            <person name="Labutti K."/>
            <person name="Andreopoulos B."/>
            <person name="Lipzen A."/>
            <person name="Chen C."/>
            <person name="Yanf M."/>
            <person name="Daum C."/>
            <person name="Ng V."/>
            <person name="Clum A."/>
            <person name="Ohm R."/>
            <person name="Martin F."/>
            <person name="Silar P."/>
            <person name="Natvig D."/>
            <person name="Lalanne C."/>
            <person name="Gautier V."/>
            <person name="Ament-Velasquez S.L."/>
            <person name="Kruys A."/>
            <person name="Hutchinson M.I."/>
            <person name="Powell A.J."/>
            <person name="Barry K."/>
            <person name="Miller A.N."/>
            <person name="Grigoriev I.V."/>
            <person name="Debuchy R."/>
            <person name="Gladieux P."/>
            <person name="Thoren M.H."/>
            <person name="Johannesson H."/>
        </authorList>
    </citation>
    <scope>NUCLEOTIDE SEQUENCE</scope>
    <source>
        <strain evidence="5">PSN243</strain>
    </source>
</reference>
<dbReference type="GO" id="GO:0050660">
    <property type="term" value="F:flavin adenine dinucleotide binding"/>
    <property type="evidence" value="ECO:0007669"/>
    <property type="project" value="InterPro"/>
</dbReference>
<sequence length="598" mass="66051">MESVDLVVIGAGIAGLSAAKGYHQLNPGKNLVILDGSSSLGGVWAEERLYPGLKTNNMLGTYEYPDFPMDTETFGVKPGEFIPGTVMHKYLTKYAEKFDILDKIRYRSKVLSAEHQDGPDGGWVLTIQSGSSETRLFARKLIMATGFTSDPFLPHFEGQEEFGVPLFHGKHFLQHAGTLESAKTVTVFGGTKSAWDAVYAYGIKGIKVNWVIRESGHGPIWIAPPYVTPLKKWLEKLVHTRMLTWFSPCVWGDADGYTTMRNFYHGTAVGRAITNAFWSVLGGDVITLNKYASHPETAKLKPWSDAMFTASSFSILNYPTDIFDLVRNGTVSVHIADIIRLSPHTVHLSDGTALETEALICSTGWKHVPPVKFLPEGIDAELGIPHTPLGTAEPLFTESAVSQTDAEILARFPRLKDQPVQNKNLKPLLATAGLSTTDKINPSTPLTPFTLYHFIAPPSARFLQTRDIAFVGAIMSFTTTTIAHVQSVWVNAYFNDLLPSSVLPPVNPRKGEEAGKSLEEVRKETVLHARFGKWRYPAGHGSQFPDFVFDAQPYVDLLVGDLGLKVHRKRGWLAEATQPYGPEDYSEFVAEWAGQSRE</sequence>
<comment type="caution">
    <text evidence="5">The sequence shown here is derived from an EMBL/GenBank/DDBJ whole genome shotgun (WGS) entry which is preliminary data.</text>
</comment>
<protein>
    <submittedName>
        <fullName evidence="5">FAD/NAD(P)-binding domain-containing protein</fullName>
    </submittedName>
</protein>
<keyword evidence="4" id="KW-0560">Oxidoreductase</keyword>
<name>A0AAV9G0Z6_9PEZI</name>
<reference evidence="5" key="1">
    <citation type="journal article" date="2023" name="Mol. Phylogenet. Evol.">
        <title>Genome-scale phylogeny and comparative genomics of the fungal order Sordariales.</title>
        <authorList>
            <person name="Hensen N."/>
            <person name="Bonometti L."/>
            <person name="Westerberg I."/>
            <person name="Brannstrom I.O."/>
            <person name="Guillou S."/>
            <person name="Cros-Aarteil S."/>
            <person name="Calhoun S."/>
            <person name="Haridas S."/>
            <person name="Kuo A."/>
            <person name="Mondo S."/>
            <person name="Pangilinan J."/>
            <person name="Riley R."/>
            <person name="LaButti K."/>
            <person name="Andreopoulos B."/>
            <person name="Lipzen A."/>
            <person name="Chen C."/>
            <person name="Yan M."/>
            <person name="Daum C."/>
            <person name="Ng V."/>
            <person name="Clum A."/>
            <person name="Steindorff A."/>
            <person name="Ohm R.A."/>
            <person name="Martin F."/>
            <person name="Silar P."/>
            <person name="Natvig D.O."/>
            <person name="Lalanne C."/>
            <person name="Gautier V."/>
            <person name="Ament-Velasquez S.L."/>
            <person name="Kruys A."/>
            <person name="Hutchinson M.I."/>
            <person name="Powell A.J."/>
            <person name="Barry K."/>
            <person name="Miller A.N."/>
            <person name="Grigoriev I.V."/>
            <person name="Debuchy R."/>
            <person name="Gladieux P."/>
            <person name="Hiltunen Thoren M."/>
            <person name="Johannesson H."/>
        </authorList>
    </citation>
    <scope>NUCLEOTIDE SEQUENCE</scope>
    <source>
        <strain evidence="5">PSN243</strain>
    </source>
</reference>
<gene>
    <name evidence="5" type="ORF">QBC34DRAFT_419267</name>
</gene>
<dbReference type="GO" id="GO:0004499">
    <property type="term" value="F:N,N-dimethylaniline monooxygenase activity"/>
    <property type="evidence" value="ECO:0007669"/>
    <property type="project" value="InterPro"/>
</dbReference>
<dbReference type="InterPro" id="IPR020946">
    <property type="entry name" value="Flavin_mOase-like"/>
</dbReference>
<dbReference type="Gene3D" id="3.50.50.60">
    <property type="entry name" value="FAD/NAD(P)-binding domain"/>
    <property type="match status" value="1"/>
</dbReference>
<dbReference type="FunFam" id="3.50.50.60:FF:000258">
    <property type="entry name" value="Flavin-binding monooxygenase-like protein (AFU_orthologue AFUA_6G01900)"/>
    <property type="match status" value="1"/>
</dbReference>
<evidence type="ECO:0000256" key="4">
    <source>
        <dbReference type="ARBA" id="ARBA00023002"/>
    </source>
</evidence>
<dbReference type="GO" id="GO:0050661">
    <property type="term" value="F:NADP binding"/>
    <property type="evidence" value="ECO:0007669"/>
    <property type="project" value="InterPro"/>
</dbReference>
<dbReference type="PANTHER" id="PTHR23023">
    <property type="entry name" value="DIMETHYLANILINE MONOOXYGENASE"/>
    <property type="match status" value="1"/>
</dbReference>
<evidence type="ECO:0000313" key="6">
    <source>
        <dbReference type="Proteomes" id="UP001321760"/>
    </source>
</evidence>
<dbReference type="InterPro" id="IPR036188">
    <property type="entry name" value="FAD/NAD-bd_sf"/>
</dbReference>
<evidence type="ECO:0000256" key="1">
    <source>
        <dbReference type="ARBA" id="ARBA00009183"/>
    </source>
</evidence>